<proteinExistence type="predicted"/>
<keyword evidence="2" id="KW-1185">Reference proteome</keyword>
<name>A0AAN7CFD8_9PEZI</name>
<gene>
    <name evidence="1" type="ORF">C8A03DRAFT_31317</name>
</gene>
<accession>A0AAN7CFD8</accession>
<dbReference type="EMBL" id="MU860037">
    <property type="protein sequence ID" value="KAK4240611.1"/>
    <property type="molecule type" value="Genomic_DNA"/>
</dbReference>
<evidence type="ECO:0000313" key="1">
    <source>
        <dbReference type="EMBL" id="KAK4240611.1"/>
    </source>
</evidence>
<sequence>METKRQKYRILGFTASNESDERQWFSLQIRLYTTRFRIAVSLSNFRNSPVRSAEFQKYFVLLLSQNDGHDDSFEETDEEAAALRAPPPLERKQLTLSDFLDTASFECHLTATDEILAPGEITRVETDEDCWPSPSSPGHVWTTSLPSFSPTEITVICDDPEHPFDSNPSHVRIGQQHLYFKQSPDPDDAVAQKEVETYEKIAGANLGPGARTSRLLGVVRNERNQLIGLLLYPIEEDTLLTFALTPDTPNAVKDRWAQQIRDTLAALHRAGITWGHSKADNVLIDVHGDAWIVDFGGGRTEGWVDSGKAGRVDGDLQALERILSVYCERWR</sequence>
<reference evidence="1" key="2">
    <citation type="submission" date="2023-05" db="EMBL/GenBank/DDBJ databases">
        <authorList>
            <consortium name="Lawrence Berkeley National Laboratory"/>
            <person name="Steindorff A."/>
            <person name="Hensen N."/>
            <person name="Bonometti L."/>
            <person name="Westerberg I."/>
            <person name="Brannstrom I.O."/>
            <person name="Guillou S."/>
            <person name="Cros-Aarteil S."/>
            <person name="Calhoun S."/>
            <person name="Haridas S."/>
            <person name="Kuo A."/>
            <person name="Mondo S."/>
            <person name="Pangilinan J."/>
            <person name="Riley R."/>
            <person name="Labutti K."/>
            <person name="Andreopoulos B."/>
            <person name="Lipzen A."/>
            <person name="Chen C."/>
            <person name="Yanf M."/>
            <person name="Daum C."/>
            <person name="Ng V."/>
            <person name="Clum A."/>
            <person name="Ohm R."/>
            <person name="Martin F."/>
            <person name="Silar P."/>
            <person name="Natvig D."/>
            <person name="Lalanne C."/>
            <person name="Gautier V."/>
            <person name="Ament-Velasquez S.L."/>
            <person name="Kruys A."/>
            <person name="Hutchinson M.I."/>
            <person name="Powell A.J."/>
            <person name="Barry K."/>
            <person name="Miller A.N."/>
            <person name="Grigoriev I.V."/>
            <person name="Debuchy R."/>
            <person name="Gladieux P."/>
            <person name="Thoren M.H."/>
            <person name="Johannesson H."/>
        </authorList>
    </citation>
    <scope>NUCLEOTIDE SEQUENCE</scope>
    <source>
        <strain evidence="1">CBS 532.94</strain>
    </source>
</reference>
<dbReference type="Proteomes" id="UP001303760">
    <property type="component" value="Unassembled WGS sequence"/>
</dbReference>
<dbReference type="AlphaFoldDB" id="A0AAN7CFD8"/>
<organism evidence="1 2">
    <name type="scientific">Achaetomium macrosporum</name>
    <dbReference type="NCBI Taxonomy" id="79813"/>
    <lineage>
        <taxon>Eukaryota</taxon>
        <taxon>Fungi</taxon>
        <taxon>Dikarya</taxon>
        <taxon>Ascomycota</taxon>
        <taxon>Pezizomycotina</taxon>
        <taxon>Sordariomycetes</taxon>
        <taxon>Sordariomycetidae</taxon>
        <taxon>Sordariales</taxon>
        <taxon>Chaetomiaceae</taxon>
        <taxon>Achaetomium</taxon>
    </lineage>
</organism>
<dbReference type="Gene3D" id="1.10.510.10">
    <property type="entry name" value="Transferase(Phosphotransferase) domain 1"/>
    <property type="match status" value="1"/>
</dbReference>
<dbReference type="SUPFAM" id="SSF56112">
    <property type="entry name" value="Protein kinase-like (PK-like)"/>
    <property type="match status" value="1"/>
</dbReference>
<evidence type="ECO:0008006" key="3">
    <source>
        <dbReference type="Google" id="ProtNLM"/>
    </source>
</evidence>
<evidence type="ECO:0000313" key="2">
    <source>
        <dbReference type="Proteomes" id="UP001303760"/>
    </source>
</evidence>
<comment type="caution">
    <text evidence="1">The sequence shown here is derived from an EMBL/GenBank/DDBJ whole genome shotgun (WGS) entry which is preliminary data.</text>
</comment>
<reference evidence="1" key="1">
    <citation type="journal article" date="2023" name="Mol. Phylogenet. Evol.">
        <title>Genome-scale phylogeny and comparative genomics of the fungal order Sordariales.</title>
        <authorList>
            <person name="Hensen N."/>
            <person name="Bonometti L."/>
            <person name="Westerberg I."/>
            <person name="Brannstrom I.O."/>
            <person name="Guillou S."/>
            <person name="Cros-Aarteil S."/>
            <person name="Calhoun S."/>
            <person name="Haridas S."/>
            <person name="Kuo A."/>
            <person name="Mondo S."/>
            <person name="Pangilinan J."/>
            <person name="Riley R."/>
            <person name="LaButti K."/>
            <person name="Andreopoulos B."/>
            <person name="Lipzen A."/>
            <person name="Chen C."/>
            <person name="Yan M."/>
            <person name="Daum C."/>
            <person name="Ng V."/>
            <person name="Clum A."/>
            <person name="Steindorff A."/>
            <person name="Ohm R.A."/>
            <person name="Martin F."/>
            <person name="Silar P."/>
            <person name="Natvig D.O."/>
            <person name="Lalanne C."/>
            <person name="Gautier V."/>
            <person name="Ament-Velasquez S.L."/>
            <person name="Kruys A."/>
            <person name="Hutchinson M.I."/>
            <person name="Powell A.J."/>
            <person name="Barry K."/>
            <person name="Miller A.N."/>
            <person name="Grigoriev I.V."/>
            <person name="Debuchy R."/>
            <person name="Gladieux P."/>
            <person name="Hiltunen Thoren M."/>
            <person name="Johannesson H."/>
        </authorList>
    </citation>
    <scope>NUCLEOTIDE SEQUENCE</scope>
    <source>
        <strain evidence="1">CBS 532.94</strain>
    </source>
</reference>
<dbReference type="InterPro" id="IPR011009">
    <property type="entry name" value="Kinase-like_dom_sf"/>
</dbReference>
<protein>
    <recommendedName>
        <fullName evidence="3">Protein kinase domain-containing protein</fullName>
    </recommendedName>
</protein>